<name>A0A6G0IVV3_LARCR</name>
<proteinExistence type="predicted"/>
<evidence type="ECO:0000259" key="1">
    <source>
        <dbReference type="SMART" id="SM01361"/>
    </source>
</evidence>
<dbReference type="InterPro" id="IPR036595">
    <property type="entry name" value="A-macroglobulin_rcpt-bd_sf"/>
</dbReference>
<reference evidence="2 3" key="1">
    <citation type="submission" date="2019-07" db="EMBL/GenBank/DDBJ databases">
        <title>Chromosome genome assembly for large yellow croaker.</title>
        <authorList>
            <person name="Xiao S."/>
        </authorList>
    </citation>
    <scope>NUCLEOTIDE SEQUENCE [LARGE SCALE GENOMIC DNA]</scope>
    <source>
        <strain evidence="2">JMULYC20181020</strain>
        <tissue evidence="2">Muscle</tissue>
    </source>
</reference>
<dbReference type="GO" id="GO:0005576">
    <property type="term" value="C:extracellular region"/>
    <property type="evidence" value="ECO:0007669"/>
    <property type="project" value="InterPro"/>
</dbReference>
<dbReference type="AlphaFoldDB" id="A0A6G0IVV3"/>
<dbReference type="InterPro" id="IPR050473">
    <property type="entry name" value="A2M/Complement_sys"/>
</dbReference>
<evidence type="ECO:0000313" key="2">
    <source>
        <dbReference type="EMBL" id="KAE8295648.1"/>
    </source>
</evidence>
<dbReference type="Proteomes" id="UP000424527">
    <property type="component" value="Unassembled WGS sequence"/>
</dbReference>
<gene>
    <name evidence="2" type="ORF">D5F01_LYC06583</name>
</gene>
<dbReference type="Pfam" id="PF07677">
    <property type="entry name" value="A2M_recep"/>
    <property type="match status" value="1"/>
</dbReference>
<dbReference type="InterPro" id="IPR009048">
    <property type="entry name" value="A-macroglobulin_rcpt-bd"/>
</dbReference>
<organism evidence="2 3">
    <name type="scientific">Larimichthys crocea</name>
    <name type="common">Large yellow croaker</name>
    <name type="synonym">Pseudosciaena crocea</name>
    <dbReference type="NCBI Taxonomy" id="215358"/>
    <lineage>
        <taxon>Eukaryota</taxon>
        <taxon>Metazoa</taxon>
        <taxon>Chordata</taxon>
        <taxon>Craniata</taxon>
        <taxon>Vertebrata</taxon>
        <taxon>Euteleostomi</taxon>
        <taxon>Actinopterygii</taxon>
        <taxon>Neopterygii</taxon>
        <taxon>Teleostei</taxon>
        <taxon>Neoteleostei</taxon>
        <taxon>Acanthomorphata</taxon>
        <taxon>Eupercaria</taxon>
        <taxon>Sciaenidae</taxon>
        <taxon>Larimichthys</taxon>
    </lineage>
</organism>
<dbReference type="PANTHER" id="PTHR11412:SF150">
    <property type="entry name" value="ALPHA-2-MACROGLOBULIN-RELATED"/>
    <property type="match status" value="1"/>
</dbReference>
<evidence type="ECO:0000313" key="3">
    <source>
        <dbReference type="Proteomes" id="UP000424527"/>
    </source>
</evidence>
<dbReference type="EMBL" id="REGW02000006">
    <property type="protein sequence ID" value="KAE8295648.1"/>
    <property type="molecule type" value="Genomic_DNA"/>
</dbReference>
<protein>
    <submittedName>
        <fullName evidence="2">Murinoglobulin-2</fullName>
    </submittedName>
</protein>
<dbReference type="SUPFAM" id="SSF49410">
    <property type="entry name" value="Alpha-macroglobulin receptor domain"/>
    <property type="match status" value="1"/>
</dbReference>
<comment type="caution">
    <text evidence="2">The sequence shown here is derived from an EMBL/GenBank/DDBJ whole genome shotgun (WGS) entry which is preliminary data.</text>
</comment>
<sequence length="401" mass="44220">MMVQLFSLAVDLKTGLSVGFPNSQSPREISRLMWTVWRGMTSQDLTHLAKWILTVKMKMDLMISLHYNIPTPTDVTSFSVKVKPEANCANTSHRPKLSLKMQSVYSGKETSTNMVILDIKMLSGFVPNPESLKRLKGALLVDRVEQKEDHVLMYLRGLPKDIPINHSIELLQELPVQNLKPAVVKIYDYYQTSDQAETEYTFPCVAGGWNNNPSADQFQGIFQHLMVWCGVSTSGLGNVTAQDNTVSLSAVEMSSAETAEELPPPSVNFAALVCDHSYLPMHFGGLVDNALVYIAGFVASQVLKKISCDMCCAILVTDSVPFSHDESYHLLVLENNDGLMIPSEGTVQGGESSIGQVRSGQAPKVSVVMHVVCEEIGRDCVFARNMLETHNLALTTTILTY</sequence>
<keyword evidence="3" id="KW-1185">Reference proteome</keyword>
<dbReference type="Gene3D" id="2.60.40.690">
    <property type="entry name" value="Alpha-macroglobulin, receptor-binding domain"/>
    <property type="match status" value="1"/>
</dbReference>
<accession>A0A6G0IVV3</accession>
<dbReference type="PANTHER" id="PTHR11412">
    <property type="entry name" value="MACROGLOBULIN / COMPLEMENT"/>
    <property type="match status" value="1"/>
</dbReference>
<dbReference type="SMART" id="SM01361">
    <property type="entry name" value="A2M_recep"/>
    <property type="match status" value="1"/>
</dbReference>
<feature type="domain" description="Alpha-macroglobulin receptor-binding" evidence="1">
    <location>
        <begin position="112"/>
        <end position="200"/>
    </location>
</feature>